<feature type="domain" description="CdaR GGDEF-like" evidence="4">
    <location>
        <begin position="297"/>
        <end position="424"/>
    </location>
</feature>
<evidence type="ECO:0000313" key="5">
    <source>
        <dbReference type="EMBL" id="QBK26073.1"/>
    </source>
</evidence>
<dbReference type="PANTHER" id="PTHR33744">
    <property type="entry name" value="CARBOHYDRATE DIACID REGULATOR"/>
    <property type="match status" value="1"/>
</dbReference>
<dbReference type="AlphaFoldDB" id="A0A4P6USH5"/>
<comment type="similarity">
    <text evidence="1">Belongs to the CdaR family.</text>
</comment>
<feature type="domain" description="Purine catabolism PurC-like" evidence="2">
    <location>
        <begin position="11"/>
        <end position="128"/>
    </location>
</feature>
<dbReference type="InterPro" id="IPR012914">
    <property type="entry name" value="PucR_dom"/>
</dbReference>
<dbReference type="InterPro" id="IPR025736">
    <property type="entry name" value="PucR_C-HTH_dom"/>
</dbReference>
<name>A0A4P6USH5_9BACL</name>
<dbReference type="PANTHER" id="PTHR33744:SF1">
    <property type="entry name" value="DNA-BINDING TRANSCRIPTIONAL ACTIVATOR ADER"/>
    <property type="match status" value="1"/>
</dbReference>
<gene>
    <name evidence="5" type="ORF">DKZ56_09455</name>
</gene>
<reference evidence="5 6" key="1">
    <citation type="submission" date="2019-02" db="EMBL/GenBank/DDBJ databases">
        <title>Ureibacillus thermophilus.</title>
        <authorList>
            <person name="Sunny J.S."/>
            <person name="Natarajan A."/>
            <person name="Saleena L.M."/>
        </authorList>
    </citation>
    <scope>NUCLEOTIDE SEQUENCE [LARGE SCALE GENOMIC DNA]</scope>
    <source>
        <strain evidence="5 6">LM102</strain>
    </source>
</reference>
<evidence type="ECO:0000259" key="2">
    <source>
        <dbReference type="Pfam" id="PF07905"/>
    </source>
</evidence>
<keyword evidence="6" id="KW-1185">Reference proteome</keyword>
<dbReference type="Gene3D" id="1.10.10.2840">
    <property type="entry name" value="PucR C-terminal helix-turn-helix domain"/>
    <property type="match status" value="1"/>
</dbReference>
<dbReference type="Proteomes" id="UP000291151">
    <property type="component" value="Chromosome"/>
</dbReference>
<protein>
    <submittedName>
        <fullName evidence="5">PucR family transcriptional regulator</fullName>
    </submittedName>
</protein>
<dbReference type="InterPro" id="IPR042070">
    <property type="entry name" value="PucR_C-HTH_sf"/>
</dbReference>
<evidence type="ECO:0000313" key="6">
    <source>
        <dbReference type="Proteomes" id="UP000291151"/>
    </source>
</evidence>
<dbReference type="Pfam" id="PF17853">
    <property type="entry name" value="GGDEF_2"/>
    <property type="match status" value="1"/>
</dbReference>
<accession>A0A4P6USH5</accession>
<organism evidence="5 6">
    <name type="scientific">Ureibacillus thermophilus</name>
    <dbReference type="NCBI Taxonomy" id="367743"/>
    <lineage>
        <taxon>Bacteria</taxon>
        <taxon>Bacillati</taxon>
        <taxon>Bacillota</taxon>
        <taxon>Bacilli</taxon>
        <taxon>Bacillales</taxon>
        <taxon>Caryophanaceae</taxon>
        <taxon>Ureibacillus</taxon>
    </lineage>
</organism>
<dbReference type="Pfam" id="PF07905">
    <property type="entry name" value="PucR"/>
    <property type="match status" value="1"/>
</dbReference>
<dbReference type="EMBL" id="CP036528">
    <property type="protein sequence ID" value="QBK26073.1"/>
    <property type="molecule type" value="Genomic_DNA"/>
</dbReference>
<sequence length="542" mass="63686">MKERDAMDIAQLLNQKELQPIKIVAGKRAKHRQIRTITMMDAPDIIPYLNPDQFIITTAYHLKNNLAYFKELIIEMAKKECAGIGIKKNRFLYEFPKDILELADELEVPFIELPEHLSLGEINLIVTQFILHSEAALLTYAMNAHRQFTDIIFKGQGINQLVKHLSSLIKREVYLINSYLRPYHSSQQYIQALASIQKMMEHHFEIPIFSTSSWHFSLLDNRSTYSFFPININSGKHFLLIEGMVEPNDTQLRLLIEQAINVLSFAILQEKALQQQKRKIRNQQFSDLLEIPQITNDTIKSKAEELHIPLLQAYVCIVGRLRHIGNLHPYQMQQLLDQIHSFCEESLQSPWIHMHIFTVKNDLVFLYELQYPEMDFKLFITELFKELSMSIKQYFHQTISFGASNMIPNFFDIHRAMKEAQSAVHFISPQSPLISFYTIKEIDELLQMIPENDLRNYQQMIFKPLLALPMEEQQILFETLYEYLENHCQISETAKKLFVHRNTVIYRLEKCSALLQKDLKDPEVTIQLRLALRIRNHLILEQ</sequence>
<proteinExistence type="inferred from homology"/>
<evidence type="ECO:0000259" key="3">
    <source>
        <dbReference type="Pfam" id="PF13556"/>
    </source>
</evidence>
<evidence type="ECO:0000256" key="1">
    <source>
        <dbReference type="ARBA" id="ARBA00006754"/>
    </source>
</evidence>
<dbReference type="KEGG" id="uth:DKZ56_09455"/>
<feature type="domain" description="PucR C-terminal helix-turn-helix" evidence="3">
    <location>
        <begin position="476"/>
        <end position="534"/>
    </location>
</feature>
<dbReference type="InterPro" id="IPR051448">
    <property type="entry name" value="CdaR-like_regulators"/>
</dbReference>
<dbReference type="Pfam" id="PF13556">
    <property type="entry name" value="HTH_30"/>
    <property type="match status" value="1"/>
</dbReference>
<dbReference type="InterPro" id="IPR041522">
    <property type="entry name" value="CdaR_GGDEF"/>
</dbReference>
<evidence type="ECO:0000259" key="4">
    <source>
        <dbReference type="Pfam" id="PF17853"/>
    </source>
</evidence>